<dbReference type="PANTHER" id="PTHR11088:SF60">
    <property type="entry name" value="TRNA DIMETHYLALLYLTRANSFERASE"/>
    <property type="match status" value="1"/>
</dbReference>
<proteinExistence type="inferred from homology"/>
<gene>
    <name evidence="10 14" type="primary">miaA</name>
    <name evidence="14" type="ORF">HMP0721_0849</name>
</gene>
<dbReference type="AlphaFoldDB" id="E6MFT8"/>
<feature type="region of interest" description="Interaction with substrate tRNA" evidence="10">
    <location>
        <begin position="36"/>
        <end position="39"/>
    </location>
</feature>
<evidence type="ECO:0000256" key="1">
    <source>
        <dbReference type="ARBA" id="ARBA00001946"/>
    </source>
</evidence>
<evidence type="ECO:0000256" key="8">
    <source>
        <dbReference type="ARBA" id="ARBA00022842"/>
    </source>
</evidence>
<evidence type="ECO:0000256" key="11">
    <source>
        <dbReference type="RuleBase" id="RU003783"/>
    </source>
</evidence>
<comment type="cofactor">
    <cofactor evidence="1 10">
        <name>Mg(2+)</name>
        <dbReference type="ChEBI" id="CHEBI:18420"/>
    </cofactor>
</comment>
<feature type="site" description="Interaction with substrate tRNA" evidence="10">
    <location>
        <position position="102"/>
    </location>
</feature>
<comment type="caution">
    <text evidence="14">The sequence shown here is derived from an EMBL/GenBank/DDBJ whole genome shotgun (WGS) entry which is preliminary data.</text>
</comment>
<dbReference type="Gene3D" id="1.10.20.140">
    <property type="match status" value="1"/>
</dbReference>
<dbReference type="FunFam" id="1.10.20.140:FF:000001">
    <property type="entry name" value="tRNA dimethylallyltransferase"/>
    <property type="match status" value="1"/>
</dbReference>
<dbReference type="RefSeq" id="WP_006598273.1">
    <property type="nucleotide sequence ID" value="NZ_GL622359.1"/>
</dbReference>
<feature type="binding site" evidence="10">
    <location>
        <begin position="11"/>
        <end position="18"/>
    </location>
    <ligand>
        <name>ATP</name>
        <dbReference type="ChEBI" id="CHEBI:30616"/>
    </ligand>
</feature>
<accession>E6MFT8</accession>
<dbReference type="STRING" id="887929.HMP0721_0849"/>
<comment type="function">
    <text evidence="2 10 12">Catalyzes the transfer of a dimethylallyl group onto the adenine at position 37 in tRNAs that read codons beginning with uridine, leading to the formation of N6-(dimethylallyl)adenosine (i(6)A).</text>
</comment>
<reference evidence="14 15" key="1">
    <citation type="submission" date="2010-12" db="EMBL/GenBank/DDBJ databases">
        <authorList>
            <person name="Muzny D."/>
            <person name="Qin X."/>
            <person name="Deng J."/>
            <person name="Jiang H."/>
            <person name="Liu Y."/>
            <person name="Qu J."/>
            <person name="Song X.-Z."/>
            <person name="Zhang L."/>
            <person name="Thornton R."/>
            <person name="Coyle M."/>
            <person name="Francisco L."/>
            <person name="Jackson L."/>
            <person name="Javaid M."/>
            <person name="Korchina V."/>
            <person name="Kovar C."/>
            <person name="Mata R."/>
            <person name="Mathew T."/>
            <person name="Ngo R."/>
            <person name="Nguyen L."/>
            <person name="Nguyen N."/>
            <person name="Okwuonu G."/>
            <person name="Ongeri F."/>
            <person name="Pham C."/>
            <person name="Simmons D."/>
            <person name="Wilczek-Boney K."/>
            <person name="Hale W."/>
            <person name="Jakkamsetti A."/>
            <person name="Pham P."/>
            <person name="Ruth R."/>
            <person name="San Lucas F."/>
            <person name="Warren J."/>
            <person name="Zhang J."/>
            <person name="Zhao Z."/>
            <person name="Zhou C."/>
            <person name="Zhu D."/>
            <person name="Lee S."/>
            <person name="Bess C."/>
            <person name="Blankenburg K."/>
            <person name="Forbes L."/>
            <person name="Fu Q."/>
            <person name="Gubbala S."/>
            <person name="Hirani K."/>
            <person name="Jayaseelan J.C."/>
            <person name="Lara F."/>
            <person name="Munidasa M."/>
            <person name="Palculict T."/>
            <person name="Patil S."/>
            <person name="Pu L.-L."/>
            <person name="Saada N."/>
            <person name="Tang L."/>
            <person name="Weissenberger G."/>
            <person name="Zhu Y."/>
            <person name="Hemphill L."/>
            <person name="Shang Y."/>
            <person name="Youmans B."/>
            <person name="Ayvaz T."/>
            <person name="Ross M."/>
            <person name="Santibanez J."/>
            <person name="Aqrawi P."/>
            <person name="Gross S."/>
            <person name="Joshi V."/>
            <person name="Fowler G."/>
            <person name="Nazareth L."/>
            <person name="Reid J."/>
            <person name="Worley K."/>
            <person name="Petrosino J."/>
            <person name="Highlander S."/>
            <person name="Gibbs R."/>
        </authorList>
    </citation>
    <scope>NUCLEOTIDE SEQUENCE [LARGE SCALE GENOMIC DNA]</scope>
    <source>
        <strain evidence="14 15">ATCC 23263</strain>
    </source>
</reference>
<evidence type="ECO:0000256" key="5">
    <source>
        <dbReference type="ARBA" id="ARBA00022694"/>
    </source>
</evidence>
<evidence type="ECO:0000256" key="10">
    <source>
        <dbReference type="HAMAP-Rule" id="MF_00185"/>
    </source>
</evidence>
<dbReference type="Proteomes" id="UP000004754">
    <property type="component" value="Unassembled WGS sequence"/>
</dbReference>
<dbReference type="InterPro" id="IPR027417">
    <property type="entry name" value="P-loop_NTPase"/>
</dbReference>
<evidence type="ECO:0000256" key="6">
    <source>
        <dbReference type="ARBA" id="ARBA00022741"/>
    </source>
</evidence>
<dbReference type="Gene3D" id="3.40.50.300">
    <property type="entry name" value="P-loop containing nucleotide triphosphate hydrolases"/>
    <property type="match status" value="1"/>
</dbReference>
<keyword evidence="4 10" id="KW-0808">Transferase</keyword>
<feature type="binding site" evidence="10">
    <location>
        <begin position="13"/>
        <end position="18"/>
    </location>
    <ligand>
        <name>substrate</name>
    </ligand>
</feature>
<comment type="similarity">
    <text evidence="3 10 13">Belongs to the IPP transferase family.</text>
</comment>
<dbReference type="InterPro" id="IPR039657">
    <property type="entry name" value="Dimethylallyltransferase"/>
</dbReference>
<dbReference type="Pfam" id="PF01715">
    <property type="entry name" value="IPPT"/>
    <property type="match status" value="1"/>
</dbReference>
<evidence type="ECO:0000313" key="14">
    <source>
        <dbReference type="EMBL" id="EFV02083.1"/>
    </source>
</evidence>
<dbReference type="HOGENOM" id="CLU_032616_0_1_9"/>
<keyword evidence="8 10" id="KW-0460">Magnesium</keyword>
<keyword evidence="15" id="KW-1185">Reference proteome</keyword>
<dbReference type="GO" id="GO:0052381">
    <property type="term" value="F:tRNA dimethylallyltransferase activity"/>
    <property type="evidence" value="ECO:0007669"/>
    <property type="project" value="UniProtKB-UniRule"/>
</dbReference>
<protein>
    <recommendedName>
        <fullName evidence="10">tRNA dimethylallyltransferase</fullName>
        <ecNumber evidence="10">2.5.1.75</ecNumber>
    </recommendedName>
    <alternativeName>
        <fullName evidence="10">Dimethylallyl diphosphate:tRNA dimethylallyltransferase</fullName>
        <shortName evidence="10">DMAPP:tRNA dimethylallyltransferase</shortName>
        <shortName evidence="10">DMATase</shortName>
    </alternativeName>
    <alternativeName>
        <fullName evidence="10">Isopentenyl-diphosphate:tRNA isopentenyltransferase</fullName>
        <shortName evidence="10">IPP transferase</shortName>
        <shortName evidence="10">IPPT</shortName>
        <shortName evidence="10">IPTase</shortName>
    </alternativeName>
</protein>
<evidence type="ECO:0000256" key="13">
    <source>
        <dbReference type="RuleBase" id="RU003785"/>
    </source>
</evidence>
<evidence type="ECO:0000256" key="9">
    <source>
        <dbReference type="ARBA" id="ARBA00049563"/>
    </source>
</evidence>
<evidence type="ECO:0000313" key="15">
    <source>
        <dbReference type="Proteomes" id="UP000004754"/>
    </source>
</evidence>
<comment type="subunit">
    <text evidence="10">Monomer.</text>
</comment>
<dbReference type="HAMAP" id="MF_00185">
    <property type="entry name" value="IPP_trans"/>
    <property type="match status" value="1"/>
</dbReference>
<sequence length="327" mass="35895">MTKPKIAVIVGATASGKTSAGIALAGRLNGEIISADSMQIYREMAIGTAKPTPAERAAVPHHLVDFVSPDTAYSVAAFKDDAQAVIKAILSRERVPIVVGGTGLYINALTLPWGFAEPASDPAVREALEARYDTEGAEALYRELETLDPAAAEKIHPHNKKRIVRAMEVYQVTGKTKSAWEARARQIELPYDFVMMGIGMARSELYARIDHRVDQMMAGGLLDEVLALLDAGYGPELLSMQAIGYKELIPAVRGEQPLAECVHILKRDTRHFAKRQLTWFRRDRRIRWYDPADYASSEAMAAAMQAQYNTFSSPTAAGTVNQTFGKE</sequence>
<dbReference type="NCBIfam" id="TIGR00174">
    <property type="entry name" value="miaA"/>
    <property type="match status" value="1"/>
</dbReference>
<feature type="site" description="Interaction with substrate tRNA" evidence="10">
    <location>
        <position position="125"/>
    </location>
</feature>
<dbReference type="InterPro" id="IPR018022">
    <property type="entry name" value="IPT"/>
</dbReference>
<dbReference type="GO" id="GO:0005524">
    <property type="term" value="F:ATP binding"/>
    <property type="evidence" value="ECO:0007669"/>
    <property type="project" value="UniProtKB-UniRule"/>
</dbReference>
<dbReference type="EC" id="2.5.1.75" evidence="10"/>
<name>E6MFT8_9FIRM</name>
<comment type="catalytic activity">
    <reaction evidence="9 10 11">
        <text>adenosine(37) in tRNA + dimethylallyl diphosphate = N(6)-dimethylallyladenosine(37) in tRNA + diphosphate</text>
        <dbReference type="Rhea" id="RHEA:26482"/>
        <dbReference type="Rhea" id="RHEA-COMP:10162"/>
        <dbReference type="Rhea" id="RHEA-COMP:10375"/>
        <dbReference type="ChEBI" id="CHEBI:33019"/>
        <dbReference type="ChEBI" id="CHEBI:57623"/>
        <dbReference type="ChEBI" id="CHEBI:74411"/>
        <dbReference type="ChEBI" id="CHEBI:74415"/>
        <dbReference type="EC" id="2.5.1.75"/>
    </reaction>
</comment>
<keyword evidence="7 10" id="KW-0067">ATP-binding</keyword>
<dbReference type="SUPFAM" id="SSF52540">
    <property type="entry name" value="P-loop containing nucleoside triphosphate hydrolases"/>
    <property type="match status" value="1"/>
</dbReference>
<evidence type="ECO:0000256" key="4">
    <source>
        <dbReference type="ARBA" id="ARBA00022679"/>
    </source>
</evidence>
<dbReference type="eggNOG" id="COG0324">
    <property type="taxonomic scope" value="Bacteria"/>
</dbReference>
<dbReference type="EMBL" id="AEQN01000014">
    <property type="protein sequence ID" value="EFV02083.1"/>
    <property type="molecule type" value="Genomic_DNA"/>
</dbReference>
<dbReference type="PANTHER" id="PTHR11088">
    <property type="entry name" value="TRNA DIMETHYLALLYLTRANSFERASE"/>
    <property type="match status" value="1"/>
</dbReference>
<comment type="caution">
    <text evidence="10">Lacks conserved residue(s) required for the propagation of feature annotation.</text>
</comment>
<evidence type="ECO:0000256" key="2">
    <source>
        <dbReference type="ARBA" id="ARBA00003213"/>
    </source>
</evidence>
<organism evidence="14 15">
    <name type="scientific">Pseudoramibacter alactolyticus ATCC 23263</name>
    <dbReference type="NCBI Taxonomy" id="887929"/>
    <lineage>
        <taxon>Bacteria</taxon>
        <taxon>Bacillati</taxon>
        <taxon>Bacillota</taxon>
        <taxon>Clostridia</taxon>
        <taxon>Eubacteriales</taxon>
        <taxon>Eubacteriaceae</taxon>
        <taxon>Pseudoramibacter</taxon>
    </lineage>
</organism>
<evidence type="ECO:0000256" key="3">
    <source>
        <dbReference type="ARBA" id="ARBA00005842"/>
    </source>
</evidence>
<dbReference type="OrthoDB" id="9776390at2"/>
<keyword evidence="6 10" id="KW-0547">Nucleotide-binding</keyword>
<keyword evidence="5 10" id="KW-0819">tRNA processing</keyword>
<evidence type="ECO:0000256" key="12">
    <source>
        <dbReference type="RuleBase" id="RU003784"/>
    </source>
</evidence>
<dbReference type="GO" id="GO:0006400">
    <property type="term" value="P:tRNA modification"/>
    <property type="evidence" value="ECO:0007669"/>
    <property type="project" value="TreeGrafter"/>
</dbReference>
<evidence type="ECO:0000256" key="7">
    <source>
        <dbReference type="ARBA" id="ARBA00022840"/>
    </source>
</evidence>